<protein>
    <submittedName>
        <fullName evidence="1">Uncharacterized protein</fullName>
    </submittedName>
</protein>
<accession>A0A9D3LRV7</accession>
<evidence type="ECO:0000313" key="2">
    <source>
        <dbReference type="Proteomes" id="UP001044222"/>
    </source>
</evidence>
<gene>
    <name evidence="1" type="ORF">ANANG_G00261250</name>
</gene>
<dbReference type="AlphaFoldDB" id="A0A9D3LRV7"/>
<proteinExistence type="predicted"/>
<name>A0A9D3LRV7_ANGAN</name>
<organism evidence="1 2">
    <name type="scientific">Anguilla anguilla</name>
    <name type="common">European freshwater eel</name>
    <name type="synonym">Muraena anguilla</name>
    <dbReference type="NCBI Taxonomy" id="7936"/>
    <lineage>
        <taxon>Eukaryota</taxon>
        <taxon>Metazoa</taxon>
        <taxon>Chordata</taxon>
        <taxon>Craniata</taxon>
        <taxon>Vertebrata</taxon>
        <taxon>Euteleostomi</taxon>
        <taxon>Actinopterygii</taxon>
        <taxon>Neopterygii</taxon>
        <taxon>Teleostei</taxon>
        <taxon>Anguilliformes</taxon>
        <taxon>Anguillidae</taxon>
        <taxon>Anguilla</taxon>
    </lineage>
</organism>
<comment type="caution">
    <text evidence="1">The sequence shown here is derived from an EMBL/GenBank/DDBJ whole genome shotgun (WGS) entry which is preliminary data.</text>
</comment>
<keyword evidence="2" id="KW-1185">Reference proteome</keyword>
<evidence type="ECO:0000313" key="1">
    <source>
        <dbReference type="EMBL" id="KAG5834414.1"/>
    </source>
</evidence>
<sequence>MNNGSSVYISQLKTWITCLNFRARPSLKGGMDYASASPPKLAHSQHNSSLLHLELKTNMLWESFPPLSLPPSCGWNMLDLNGAAEASVMSRELAAILNEGTTRNGWIFRGKS</sequence>
<dbReference type="Proteomes" id="UP001044222">
    <property type="component" value="Chromosome 15"/>
</dbReference>
<dbReference type="EMBL" id="JAFIRN010000015">
    <property type="protein sequence ID" value="KAG5834414.1"/>
    <property type="molecule type" value="Genomic_DNA"/>
</dbReference>
<reference evidence="1" key="1">
    <citation type="submission" date="2021-01" db="EMBL/GenBank/DDBJ databases">
        <title>A chromosome-scale assembly of European eel, Anguilla anguilla.</title>
        <authorList>
            <person name="Henkel C."/>
            <person name="Jong-Raadsen S.A."/>
            <person name="Dufour S."/>
            <person name="Weltzien F.-A."/>
            <person name="Palstra A.P."/>
            <person name="Pelster B."/>
            <person name="Spaink H.P."/>
            <person name="Van Den Thillart G.E."/>
            <person name="Jansen H."/>
            <person name="Zahm M."/>
            <person name="Klopp C."/>
            <person name="Cedric C."/>
            <person name="Louis A."/>
            <person name="Berthelot C."/>
            <person name="Parey E."/>
            <person name="Roest Crollius H."/>
            <person name="Montfort J."/>
            <person name="Robinson-Rechavi M."/>
            <person name="Bucao C."/>
            <person name="Bouchez O."/>
            <person name="Gislard M."/>
            <person name="Lluch J."/>
            <person name="Milhes M."/>
            <person name="Lampietro C."/>
            <person name="Lopez Roques C."/>
            <person name="Donnadieu C."/>
            <person name="Braasch I."/>
            <person name="Desvignes T."/>
            <person name="Postlethwait J."/>
            <person name="Bobe J."/>
            <person name="Guiguen Y."/>
            <person name="Dirks R."/>
        </authorList>
    </citation>
    <scope>NUCLEOTIDE SEQUENCE</scope>
    <source>
        <strain evidence="1">Tag_6206</strain>
        <tissue evidence="1">Liver</tissue>
    </source>
</reference>